<reference evidence="3" key="1">
    <citation type="submission" date="2020-09" db="EMBL/GenBank/DDBJ databases">
        <title>Novel species in genus Aeromicrobium.</title>
        <authorList>
            <person name="Zhang G."/>
        </authorList>
    </citation>
    <scope>NUCLEOTIDE SEQUENCE</scope>
    <source>
        <strain evidence="3">Zg-636</strain>
    </source>
</reference>
<evidence type="ECO:0000313" key="3">
    <source>
        <dbReference type="EMBL" id="MBC9226610.1"/>
    </source>
</evidence>
<keyword evidence="1 2" id="KW-0143">Chaperone</keyword>
<evidence type="ECO:0000313" key="4">
    <source>
        <dbReference type="Proteomes" id="UP000620591"/>
    </source>
</evidence>
<proteinExistence type="inferred from homology"/>
<dbReference type="Pfam" id="PF01774">
    <property type="entry name" value="UreD"/>
    <property type="match status" value="1"/>
</dbReference>
<dbReference type="RefSeq" id="WP_187769424.1">
    <property type="nucleotide sequence ID" value="NZ_JACTVM010000002.1"/>
</dbReference>
<gene>
    <name evidence="2" type="primary">ureD</name>
    <name evidence="3" type="ORF">IBG24_09810</name>
</gene>
<dbReference type="InterPro" id="IPR002669">
    <property type="entry name" value="UreD"/>
</dbReference>
<dbReference type="Proteomes" id="UP000620591">
    <property type="component" value="Unassembled WGS sequence"/>
</dbReference>
<comment type="similarity">
    <text evidence="2">Belongs to the UreD family.</text>
</comment>
<dbReference type="HAMAP" id="MF_01384">
    <property type="entry name" value="UreD"/>
    <property type="match status" value="1"/>
</dbReference>
<dbReference type="GO" id="GO:0005737">
    <property type="term" value="C:cytoplasm"/>
    <property type="evidence" value="ECO:0007669"/>
    <property type="project" value="UniProtKB-SubCell"/>
</dbReference>
<dbReference type="GO" id="GO:0016151">
    <property type="term" value="F:nickel cation binding"/>
    <property type="evidence" value="ECO:0007669"/>
    <property type="project" value="UniProtKB-UniRule"/>
</dbReference>
<organism evidence="3 4">
    <name type="scientific">Aeromicrobium senzhongii</name>
    <dbReference type="NCBI Taxonomy" id="2663859"/>
    <lineage>
        <taxon>Bacteria</taxon>
        <taxon>Bacillati</taxon>
        <taxon>Actinomycetota</taxon>
        <taxon>Actinomycetes</taxon>
        <taxon>Propionibacteriales</taxon>
        <taxon>Nocardioidaceae</taxon>
        <taxon>Aeromicrobium</taxon>
    </lineage>
</organism>
<keyword evidence="2" id="KW-0963">Cytoplasm</keyword>
<comment type="subcellular location">
    <subcellularLocation>
        <location evidence="2">Cytoplasm</location>
    </subcellularLocation>
</comment>
<evidence type="ECO:0000256" key="1">
    <source>
        <dbReference type="ARBA" id="ARBA00023186"/>
    </source>
</evidence>
<evidence type="ECO:0000256" key="2">
    <source>
        <dbReference type="HAMAP-Rule" id="MF_01384"/>
    </source>
</evidence>
<comment type="function">
    <text evidence="2">Required for maturation of urease via the functional incorporation of the urease nickel metallocenter.</text>
</comment>
<comment type="caution">
    <text evidence="3">The sequence shown here is derived from an EMBL/GenBank/DDBJ whole genome shotgun (WGS) entry which is preliminary data.</text>
</comment>
<dbReference type="EMBL" id="JACTVM010000002">
    <property type="protein sequence ID" value="MBC9226610.1"/>
    <property type="molecule type" value="Genomic_DNA"/>
</dbReference>
<accession>A0A8I0EX02</accession>
<comment type="subunit">
    <text evidence="2">UreD, UreF and UreG form a complex that acts as a GTP-hydrolysis-dependent molecular chaperone, activating the urease apoprotein by helping to assemble the nickel containing metallocenter of UreC. The UreE protein probably delivers the nickel.</text>
</comment>
<protein>
    <recommendedName>
        <fullName evidence="2">Urease accessory protein UreD</fullName>
    </recommendedName>
</protein>
<dbReference type="AlphaFoldDB" id="A0A8I0EX02"/>
<name>A0A8I0EX02_9ACTN</name>
<keyword evidence="2" id="KW-0996">Nickel insertion</keyword>
<sequence>MTTTSTCETTSLTRIEVRRPASGGRCEVLLACSGSADRPLVRPMLLSSDEDGARVSLVPEGALLLAGDAVRIEVAVGPGAHLELVEPAGTVAYAMDGGCARWDVDVVVEAAAGLVWAGEPFVVAEGARVARRTRVRLGWEARLALREVLVLGRHGERPGVVEQGLVLLGASDVPVLVESLQVGPDSSPLLLGARVMGTVTVVGERLPATTEGTRLDLEGRGTMVRQLADAAHLAVPHEAWAQARQLVRAICSSTRNCRPSALAR</sequence>